<dbReference type="Gene3D" id="1.10.10.10">
    <property type="entry name" value="Winged helix-like DNA-binding domain superfamily/Winged helix DNA-binding domain"/>
    <property type="match status" value="1"/>
</dbReference>
<dbReference type="InterPro" id="IPR036217">
    <property type="entry name" value="MethylDNA_cys_MeTrfase_DNAb"/>
</dbReference>
<organism evidence="1 2">
    <name type="scientific">Candidatus Methanodesulfokora washburnensis</name>
    <dbReference type="NCBI Taxonomy" id="2478471"/>
    <lineage>
        <taxon>Archaea</taxon>
        <taxon>Thermoproteota</taxon>
        <taxon>Candidatus Korarchaeia</taxon>
        <taxon>Candidatus Korarchaeia incertae sedis</taxon>
        <taxon>Candidatus Methanodesulfokora</taxon>
    </lineage>
</organism>
<comment type="caution">
    <text evidence="1">The sequence shown here is derived from an EMBL/GenBank/DDBJ whole genome shotgun (WGS) entry which is preliminary data.</text>
</comment>
<evidence type="ECO:0000313" key="2">
    <source>
        <dbReference type="Proteomes" id="UP000316217"/>
    </source>
</evidence>
<gene>
    <name evidence="1" type="ORF">EF810_03085</name>
</gene>
<evidence type="ECO:0000313" key="1">
    <source>
        <dbReference type="EMBL" id="RZN62361.1"/>
    </source>
</evidence>
<protein>
    <submittedName>
        <fullName evidence="1">Uncharacterized protein</fullName>
    </submittedName>
</protein>
<sequence>MRSQEYIVIEEVNKFFVGMVFREGKLFCNTLPLDSWDKAIFYLKRNYDIKKFHGEVDSRIQERARRVAESIFDLFMGKPVSVDLNILIETPNWSVLTSLLRIPRGKVCTYGELGKFFKMNPRAIGKDNGYESFSFDYSVP</sequence>
<accession>A0A520KND9</accession>
<dbReference type="Proteomes" id="UP000316217">
    <property type="component" value="Unassembled WGS sequence"/>
</dbReference>
<proteinExistence type="predicted"/>
<dbReference type="EMBL" id="RXII01000048">
    <property type="protein sequence ID" value="RZN62361.1"/>
    <property type="molecule type" value="Genomic_DNA"/>
</dbReference>
<name>A0A520KND9_9CREN</name>
<dbReference type="SUPFAM" id="SSF46767">
    <property type="entry name" value="Methylated DNA-protein cysteine methyltransferase, C-terminal domain"/>
    <property type="match status" value="1"/>
</dbReference>
<dbReference type="AlphaFoldDB" id="A0A520KND9"/>
<reference evidence="1 2" key="1">
    <citation type="journal article" date="2019" name="Nat. Microbiol.">
        <title>Wide diversity of methane and short-chain alkane metabolisms in uncultured archaea.</title>
        <authorList>
            <person name="Borrel G."/>
            <person name="Adam P.S."/>
            <person name="McKay L.J."/>
            <person name="Chen L.X."/>
            <person name="Sierra-Garcia I.N."/>
            <person name="Sieber C.M."/>
            <person name="Letourneur Q."/>
            <person name="Ghozlane A."/>
            <person name="Andersen G.L."/>
            <person name="Li W.J."/>
            <person name="Hallam S.J."/>
            <person name="Muyzer G."/>
            <person name="de Oliveira V.M."/>
            <person name="Inskeep W.P."/>
            <person name="Banfield J.F."/>
            <person name="Gribaldo S."/>
        </authorList>
    </citation>
    <scope>NUCLEOTIDE SEQUENCE [LARGE SCALE GENOMIC DNA]</scope>
    <source>
        <strain evidence="1">NM4</strain>
    </source>
</reference>
<dbReference type="InterPro" id="IPR036388">
    <property type="entry name" value="WH-like_DNA-bd_sf"/>
</dbReference>
<dbReference type="Gene3D" id="3.30.160.460">
    <property type="match status" value="1"/>
</dbReference>